<dbReference type="InterPro" id="IPR027417">
    <property type="entry name" value="P-loop_NTPase"/>
</dbReference>
<dbReference type="PANTHER" id="PTHR46411:SF3">
    <property type="entry name" value="AAA+ ATPASE DOMAIN-CONTAINING PROTEIN"/>
    <property type="match status" value="1"/>
</dbReference>
<dbReference type="InterPro" id="IPR054289">
    <property type="entry name" value="DUF7025"/>
</dbReference>
<evidence type="ECO:0000313" key="3">
    <source>
        <dbReference type="EMBL" id="CAF9939161.1"/>
    </source>
</evidence>
<feature type="compositionally biased region" description="Acidic residues" evidence="1">
    <location>
        <begin position="1002"/>
        <end position="1017"/>
    </location>
</feature>
<proteinExistence type="predicted"/>
<dbReference type="Pfam" id="PF00004">
    <property type="entry name" value="AAA"/>
    <property type="match status" value="1"/>
</dbReference>
<dbReference type="InterPro" id="IPR056599">
    <property type="entry name" value="AAA_lid_fung"/>
</dbReference>
<accession>A0A8H3J1W4</accession>
<keyword evidence="4" id="KW-1185">Reference proteome</keyword>
<feature type="region of interest" description="Disordered" evidence="1">
    <location>
        <begin position="319"/>
        <end position="341"/>
    </location>
</feature>
<feature type="compositionally biased region" description="Basic and acidic residues" evidence="1">
    <location>
        <begin position="78"/>
        <end position="93"/>
    </location>
</feature>
<feature type="region of interest" description="Disordered" evidence="1">
    <location>
        <begin position="129"/>
        <end position="156"/>
    </location>
</feature>
<comment type="caution">
    <text evidence="3">The sequence shown here is derived from an EMBL/GenBank/DDBJ whole genome shotgun (WGS) entry which is preliminary data.</text>
</comment>
<feature type="region of interest" description="Disordered" evidence="1">
    <location>
        <begin position="234"/>
        <end position="272"/>
    </location>
</feature>
<organism evidence="3 4">
    <name type="scientific">Imshaugia aleurites</name>
    <dbReference type="NCBI Taxonomy" id="172621"/>
    <lineage>
        <taxon>Eukaryota</taxon>
        <taxon>Fungi</taxon>
        <taxon>Dikarya</taxon>
        <taxon>Ascomycota</taxon>
        <taxon>Pezizomycotina</taxon>
        <taxon>Lecanoromycetes</taxon>
        <taxon>OSLEUM clade</taxon>
        <taxon>Lecanoromycetidae</taxon>
        <taxon>Lecanorales</taxon>
        <taxon>Lecanorineae</taxon>
        <taxon>Parmeliaceae</taxon>
        <taxon>Imshaugia</taxon>
    </lineage>
</organism>
<dbReference type="InterPro" id="IPR003593">
    <property type="entry name" value="AAA+_ATPase"/>
</dbReference>
<dbReference type="PANTHER" id="PTHR46411">
    <property type="entry name" value="FAMILY ATPASE, PUTATIVE-RELATED"/>
    <property type="match status" value="1"/>
</dbReference>
<feature type="compositionally biased region" description="Basic and acidic residues" evidence="1">
    <location>
        <begin position="1058"/>
        <end position="1072"/>
    </location>
</feature>
<protein>
    <recommendedName>
        <fullName evidence="2">AAA+ ATPase domain-containing protein</fullName>
    </recommendedName>
</protein>
<dbReference type="InterPro" id="IPR003959">
    <property type="entry name" value="ATPase_AAA_core"/>
</dbReference>
<dbReference type="CDD" id="cd19481">
    <property type="entry name" value="RecA-like_protease"/>
    <property type="match status" value="1"/>
</dbReference>
<feature type="region of interest" description="Disordered" evidence="1">
    <location>
        <begin position="1"/>
        <end position="44"/>
    </location>
</feature>
<dbReference type="Proteomes" id="UP000664534">
    <property type="component" value="Unassembled WGS sequence"/>
</dbReference>
<dbReference type="Gene3D" id="3.40.50.300">
    <property type="entry name" value="P-loop containing nucleotide triphosphate hydrolases"/>
    <property type="match status" value="1"/>
</dbReference>
<feature type="compositionally biased region" description="Basic and acidic residues" evidence="1">
    <location>
        <begin position="18"/>
        <end position="30"/>
    </location>
</feature>
<feature type="compositionally biased region" description="Polar residues" evidence="1">
    <location>
        <begin position="1"/>
        <end position="17"/>
    </location>
</feature>
<dbReference type="EMBL" id="CAJPDT010000115">
    <property type="protein sequence ID" value="CAF9939161.1"/>
    <property type="molecule type" value="Genomic_DNA"/>
</dbReference>
<dbReference type="SMART" id="SM00382">
    <property type="entry name" value="AAA"/>
    <property type="match status" value="1"/>
</dbReference>
<evidence type="ECO:0000259" key="2">
    <source>
        <dbReference type="SMART" id="SM00382"/>
    </source>
</evidence>
<dbReference type="GO" id="GO:0005524">
    <property type="term" value="F:ATP binding"/>
    <property type="evidence" value="ECO:0007669"/>
    <property type="project" value="InterPro"/>
</dbReference>
<evidence type="ECO:0000313" key="4">
    <source>
        <dbReference type="Proteomes" id="UP000664534"/>
    </source>
</evidence>
<evidence type="ECO:0000256" key="1">
    <source>
        <dbReference type="SAM" id="MobiDB-lite"/>
    </source>
</evidence>
<sequence>MDENSQEQSVDAHSIQESARENLTTEHKPLDQGLGTITGSDKDASNNFQAALDRVQLLENGHRELTSLFHKMLAEFGENDRHDPEPEADETPRTPEPPECEIAHISNAEWRARQEYKRHDVRYSLLTVAPKERGDSGSRNQAVEVQPGPLPGPDKHTIGPSAISTLGSKNTSEKPYRAILNGRAELMEILGEIFDSQPSPGFYFWFWPFKYLIVHGEKLRARLSEKELEFRYTDQNSKSTASPPMIEEAENVGPKADSISEADQAASISKERTDCVEDLESEHKSKERMASGKAEQAERDAIDFVDKTGNHEIEAHSITADEEREEIESKHDSQAMRPDSRTAGDRRLIDELRCLITFMDTDLKEIFSVQKDIDNGTRKLIAFDHLWQLYKPGDVVVSGKGQKRAYAVLHVTGGRALQRNSQLAKAEGEVTDNYDGRRKEKREAYLAKYPKTSPFVIDCFYLDFNGTSFGPLPQKFMFQEYEGEVAITSLEVFPLKFDDDPNKTERSLVKRGRKFVKLVGVDHKYYSGRTLREDGLLEVPGEVHGEIIIDFELAIDYFRASHYGWDVKFSTGVIATPTPIDEREVKGFYSILNVWSSMTSLMDDDKYDNDLRTDFLEKTSLLKERSIHEKLPIEALVLLPQRVYGFSLLDRKWFAFDISLVEDIKDSIRGFDHLVIPEDHKKIMQALVRHHTKGPGTAAAETKKTDQEFSMDVIRGKGKGLIILLHGVPGVGKTSTAECVAAQTGRPLFPITCGDIGSTAEEVEKRLTRYFDMAHKWGCVLLLDEADVFLARREKGGDLQRNGIVSVFLRVLEYYSGILILTTNRIGEFDEAFSSRVHIKLYYPKLDRRSTLEIWKMNIRRVAESEELGVDVNEDKIKKFARKQWADSADNPTQRWNGRQIRNAFQAAIALAKWDHQESGEDAQTRPHLLVKHFEIVAQTSAHFDAYITKMHGIDEGDTWEAIAARDFLRQNDTPRRPTSRLVPASARAQTVRRSRAKAETLEDDEEEDETDTDENEEQMKKLEDKLKRMKQKKQGPQDKKLKDPHKESSKKPFAPKIEAEDSSHSLEEDQD</sequence>
<feature type="domain" description="AAA+ ATPase" evidence="2">
    <location>
        <begin position="719"/>
        <end position="847"/>
    </location>
</feature>
<feature type="compositionally biased region" description="Polar residues" evidence="1">
    <location>
        <begin position="35"/>
        <end position="44"/>
    </location>
</feature>
<dbReference type="GO" id="GO:0016887">
    <property type="term" value="F:ATP hydrolysis activity"/>
    <property type="evidence" value="ECO:0007669"/>
    <property type="project" value="InterPro"/>
</dbReference>
<dbReference type="AlphaFoldDB" id="A0A8H3J1W4"/>
<dbReference type="Pfam" id="PF23232">
    <property type="entry name" value="AAA_lid_13"/>
    <property type="match status" value="1"/>
</dbReference>
<feature type="region of interest" description="Disordered" evidence="1">
    <location>
        <begin position="78"/>
        <end position="99"/>
    </location>
</feature>
<dbReference type="SUPFAM" id="SSF52540">
    <property type="entry name" value="P-loop containing nucleoside triphosphate hydrolases"/>
    <property type="match status" value="1"/>
</dbReference>
<reference evidence="3" key="1">
    <citation type="submission" date="2021-03" db="EMBL/GenBank/DDBJ databases">
        <authorList>
            <person name="Tagirdzhanova G."/>
        </authorList>
    </citation>
    <scope>NUCLEOTIDE SEQUENCE</scope>
</reference>
<gene>
    <name evidence="3" type="ORF">IMSHALPRED_001235</name>
</gene>
<feature type="compositionally biased region" description="Basic and acidic residues" evidence="1">
    <location>
        <begin position="1018"/>
        <end position="1027"/>
    </location>
</feature>
<feature type="region of interest" description="Disordered" evidence="1">
    <location>
        <begin position="971"/>
        <end position="1072"/>
    </location>
</feature>
<dbReference type="OrthoDB" id="10042665at2759"/>
<dbReference type="Pfam" id="PF22942">
    <property type="entry name" value="DUF7025"/>
    <property type="match status" value="1"/>
</dbReference>
<feature type="compositionally biased region" description="Basic and acidic residues" evidence="1">
    <location>
        <begin position="1036"/>
        <end position="1051"/>
    </location>
</feature>
<name>A0A8H3J1W4_9LECA</name>